<dbReference type="PRINTS" id="PR00475">
    <property type="entry name" value="HEXOKINASE"/>
</dbReference>
<dbReference type="Gene3D" id="3.30.420.40">
    <property type="match status" value="1"/>
</dbReference>
<dbReference type="PANTHER" id="PTHR19443:SF16">
    <property type="entry name" value="HEXOKINASE TYPE 1-RELATED"/>
    <property type="match status" value="1"/>
</dbReference>
<dbReference type="PROSITE" id="PS51748">
    <property type="entry name" value="HEXOKINASE_2"/>
    <property type="match status" value="1"/>
</dbReference>
<name>M7SFI9_EUTLA</name>
<dbReference type="PANTHER" id="PTHR19443">
    <property type="entry name" value="HEXOKINASE"/>
    <property type="match status" value="1"/>
</dbReference>
<dbReference type="InterPro" id="IPR019807">
    <property type="entry name" value="Hexokinase_BS"/>
</dbReference>
<sequence>MDGVTLPPRLQKALTFIKEWFTVDKAKLKQISNRFMKELGKGLQRDGANIAMNVTWVLGFPTGEEGGKYLTVDLGGTNLRTCMVTLQGRGGKTLVDRKLTKLPDDIKTGSAERLWNLVVDGIEDFILKHDITPDGDEPIPLGFTFSYPAVQDRIDHGVLTTWTKGFDIKGVENEDVVKQLEDALAKRNVLVKVVALINDTTGAMIASAYKDPATIIGAIFGTGCNAAYMEKVGSIPKLKSNLPPDTQVAINCEYGAFDNAHQVLPRTVYDKAIDEGSPRPGEQAFEKMSAGLYLGEIYRQIMLDFHKRGLVFKEKDVSKLKLAYHLDTEFLSCLENDPIEERYTRFEEKLGFKPTEQEMALSQRLAEIIAVRSARLCACGIAAICKMKGIKSGHVAADGSVANKNPKFRERWAAALGEILDWPEDRASDPIVLTSAEDGSGDGAAIIAAMTKKRRNEGKVVGEKK</sequence>
<keyword evidence="6 12" id="KW-0418">Kinase</keyword>
<dbReference type="OrthoDB" id="419537at2759"/>
<dbReference type="Proteomes" id="UP000012174">
    <property type="component" value="Unassembled WGS sequence"/>
</dbReference>
<evidence type="ECO:0000256" key="8">
    <source>
        <dbReference type="ARBA" id="ARBA00023152"/>
    </source>
</evidence>
<dbReference type="GO" id="GO:0001678">
    <property type="term" value="P:intracellular glucose homeostasis"/>
    <property type="evidence" value="ECO:0007669"/>
    <property type="project" value="InterPro"/>
</dbReference>
<keyword evidence="8 12" id="KW-0324">Glycolysis</keyword>
<dbReference type="GO" id="GO:0004340">
    <property type="term" value="F:glucokinase activity"/>
    <property type="evidence" value="ECO:0007669"/>
    <property type="project" value="TreeGrafter"/>
</dbReference>
<dbReference type="Pfam" id="PF00349">
    <property type="entry name" value="Hexokinase_1"/>
    <property type="match status" value="1"/>
</dbReference>
<proteinExistence type="inferred from homology"/>
<dbReference type="InterPro" id="IPR022672">
    <property type="entry name" value="Hexokinase_N"/>
</dbReference>
<dbReference type="FunFam" id="3.30.420.40:FF:000805">
    <property type="entry name" value="Hexokinase-2"/>
    <property type="match status" value="1"/>
</dbReference>
<evidence type="ECO:0000259" key="14">
    <source>
        <dbReference type="Pfam" id="PF03727"/>
    </source>
</evidence>
<dbReference type="eggNOG" id="KOG1369">
    <property type="taxonomic scope" value="Eukaryota"/>
</dbReference>
<dbReference type="GO" id="GO:0006096">
    <property type="term" value="P:glycolytic process"/>
    <property type="evidence" value="ECO:0007669"/>
    <property type="project" value="UniProtKB-UniPathway"/>
</dbReference>
<gene>
    <name evidence="15" type="ORF">UCREL1_8018</name>
</gene>
<keyword evidence="7 12" id="KW-0067">ATP-binding</keyword>
<evidence type="ECO:0000256" key="1">
    <source>
        <dbReference type="ARBA" id="ARBA00004888"/>
    </source>
</evidence>
<dbReference type="GO" id="GO:0006013">
    <property type="term" value="P:mannose metabolic process"/>
    <property type="evidence" value="ECO:0007669"/>
    <property type="project" value="TreeGrafter"/>
</dbReference>
<keyword evidence="16" id="KW-1185">Reference proteome</keyword>
<dbReference type="SUPFAM" id="SSF53067">
    <property type="entry name" value="Actin-like ATPase domain"/>
    <property type="match status" value="2"/>
</dbReference>
<evidence type="ECO:0000256" key="12">
    <source>
        <dbReference type="RuleBase" id="RU362007"/>
    </source>
</evidence>
<keyword evidence="5 12" id="KW-0547">Nucleotide-binding</keyword>
<comment type="similarity">
    <text evidence="3 12">Belongs to the hexokinase family.</text>
</comment>
<dbReference type="GO" id="GO:0005536">
    <property type="term" value="F:D-glucose binding"/>
    <property type="evidence" value="ECO:0007669"/>
    <property type="project" value="InterPro"/>
</dbReference>
<dbReference type="GO" id="GO:0019158">
    <property type="term" value="F:mannokinase activity"/>
    <property type="evidence" value="ECO:0007669"/>
    <property type="project" value="TreeGrafter"/>
</dbReference>
<organism evidence="15 16">
    <name type="scientific">Eutypa lata (strain UCR-EL1)</name>
    <name type="common">Grapevine dieback disease fungus</name>
    <name type="synonym">Eutypa armeniacae</name>
    <dbReference type="NCBI Taxonomy" id="1287681"/>
    <lineage>
        <taxon>Eukaryota</taxon>
        <taxon>Fungi</taxon>
        <taxon>Dikarya</taxon>
        <taxon>Ascomycota</taxon>
        <taxon>Pezizomycotina</taxon>
        <taxon>Sordariomycetes</taxon>
        <taxon>Xylariomycetidae</taxon>
        <taxon>Xylariales</taxon>
        <taxon>Diatrypaceae</taxon>
        <taxon>Eutypa</taxon>
    </lineage>
</organism>
<dbReference type="InterPro" id="IPR022673">
    <property type="entry name" value="Hexokinase_C"/>
</dbReference>
<dbReference type="GO" id="GO:0005829">
    <property type="term" value="C:cytosol"/>
    <property type="evidence" value="ECO:0007669"/>
    <property type="project" value="TreeGrafter"/>
</dbReference>
<evidence type="ECO:0000313" key="15">
    <source>
        <dbReference type="EMBL" id="EMR65029.1"/>
    </source>
</evidence>
<evidence type="ECO:0000256" key="7">
    <source>
        <dbReference type="ARBA" id="ARBA00022840"/>
    </source>
</evidence>
<comment type="catalytic activity">
    <reaction evidence="10">
        <text>D-fructose + ATP = D-fructose 6-phosphate + ADP + H(+)</text>
        <dbReference type="Rhea" id="RHEA:16125"/>
        <dbReference type="ChEBI" id="CHEBI:15378"/>
        <dbReference type="ChEBI" id="CHEBI:30616"/>
        <dbReference type="ChEBI" id="CHEBI:37721"/>
        <dbReference type="ChEBI" id="CHEBI:61527"/>
        <dbReference type="ChEBI" id="CHEBI:456216"/>
        <dbReference type="EC" id="2.7.1.1"/>
    </reaction>
    <physiologicalReaction direction="left-to-right" evidence="10">
        <dbReference type="Rhea" id="RHEA:16126"/>
    </physiologicalReaction>
</comment>
<dbReference type="InterPro" id="IPR001312">
    <property type="entry name" value="Hexokinase"/>
</dbReference>
<keyword evidence="4 12" id="KW-0808">Transferase</keyword>
<dbReference type="AlphaFoldDB" id="M7SFI9"/>
<evidence type="ECO:0000256" key="9">
    <source>
        <dbReference type="ARBA" id="ARBA00044613"/>
    </source>
</evidence>
<dbReference type="STRING" id="1287681.M7SFI9"/>
<evidence type="ECO:0000256" key="6">
    <source>
        <dbReference type="ARBA" id="ARBA00022777"/>
    </source>
</evidence>
<evidence type="ECO:0000256" key="5">
    <source>
        <dbReference type="ARBA" id="ARBA00022741"/>
    </source>
</evidence>
<comment type="catalytic activity">
    <reaction evidence="11">
        <text>D-glucose + ATP = D-glucose 6-phosphate + ADP + H(+)</text>
        <dbReference type="Rhea" id="RHEA:17825"/>
        <dbReference type="ChEBI" id="CHEBI:4167"/>
        <dbReference type="ChEBI" id="CHEBI:15378"/>
        <dbReference type="ChEBI" id="CHEBI:30616"/>
        <dbReference type="ChEBI" id="CHEBI:61548"/>
        <dbReference type="ChEBI" id="CHEBI:456216"/>
        <dbReference type="EC" id="2.7.1.1"/>
    </reaction>
    <physiologicalReaction direction="left-to-right" evidence="11">
        <dbReference type="Rhea" id="RHEA:17826"/>
    </physiologicalReaction>
</comment>
<evidence type="ECO:0000259" key="13">
    <source>
        <dbReference type="Pfam" id="PF00349"/>
    </source>
</evidence>
<dbReference type="OMA" id="LICVIND"/>
<dbReference type="EC" id="2.7.1.-" evidence="12"/>
<dbReference type="UniPathway" id="UPA00109">
    <property type="reaction ID" value="UER00180"/>
</dbReference>
<dbReference type="Gene3D" id="3.40.367.20">
    <property type="match status" value="1"/>
</dbReference>
<comment type="pathway">
    <text evidence="1">Carbohydrate degradation; glycolysis; D-glyceraldehyde 3-phosphate and glycerone phosphate from D-glucose: step 1/4.</text>
</comment>
<dbReference type="FunFam" id="3.40.367.20:FF:000004">
    <property type="entry name" value="Phosphotransferase"/>
    <property type="match status" value="1"/>
</dbReference>
<evidence type="ECO:0000256" key="3">
    <source>
        <dbReference type="ARBA" id="ARBA00009225"/>
    </source>
</evidence>
<evidence type="ECO:0000256" key="10">
    <source>
        <dbReference type="ARBA" id="ARBA00047905"/>
    </source>
</evidence>
<dbReference type="GO" id="GO:0005739">
    <property type="term" value="C:mitochondrion"/>
    <property type="evidence" value="ECO:0007669"/>
    <property type="project" value="TreeGrafter"/>
</dbReference>
<dbReference type="HOGENOM" id="CLU_014393_5_2_1"/>
<dbReference type="GO" id="GO:0008865">
    <property type="term" value="F:fructokinase activity"/>
    <property type="evidence" value="ECO:0007669"/>
    <property type="project" value="TreeGrafter"/>
</dbReference>
<comment type="pathway">
    <text evidence="2">Carbohydrate metabolism; hexose metabolism.</text>
</comment>
<evidence type="ECO:0000256" key="11">
    <source>
        <dbReference type="ARBA" id="ARBA00048160"/>
    </source>
</evidence>
<reference evidence="16" key="1">
    <citation type="journal article" date="2013" name="Genome Announc.">
        <title>Draft genome sequence of the grapevine dieback fungus Eutypa lata UCR-EL1.</title>
        <authorList>
            <person name="Blanco-Ulate B."/>
            <person name="Rolshausen P.E."/>
            <person name="Cantu D."/>
        </authorList>
    </citation>
    <scope>NUCLEOTIDE SEQUENCE [LARGE SCALE GENOMIC DNA]</scope>
    <source>
        <strain evidence="16">UCR-EL1</strain>
    </source>
</reference>
<comment type="catalytic activity">
    <reaction evidence="9">
        <text>a D-hexose + ATP = a D-hexose 6-phosphate + ADP + H(+)</text>
        <dbReference type="Rhea" id="RHEA:22740"/>
        <dbReference type="ChEBI" id="CHEBI:4194"/>
        <dbReference type="ChEBI" id="CHEBI:15378"/>
        <dbReference type="ChEBI" id="CHEBI:30616"/>
        <dbReference type="ChEBI" id="CHEBI:229467"/>
        <dbReference type="ChEBI" id="CHEBI:456216"/>
        <dbReference type="EC" id="2.7.1.1"/>
    </reaction>
    <physiologicalReaction direction="left-to-right" evidence="9">
        <dbReference type="Rhea" id="RHEA:22741"/>
    </physiologicalReaction>
</comment>
<dbReference type="Pfam" id="PF03727">
    <property type="entry name" value="Hexokinase_2"/>
    <property type="match status" value="1"/>
</dbReference>
<evidence type="ECO:0000256" key="2">
    <source>
        <dbReference type="ARBA" id="ARBA00005028"/>
    </source>
</evidence>
<evidence type="ECO:0000313" key="16">
    <source>
        <dbReference type="Proteomes" id="UP000012174"/>
    </source>
</evidence>
<accession>M7SFI9</accession>
<evidence type="ECO:0000256" key="4">
    <source>
        <dbReference type="ARBA" id="ARBA00022679"/>
    </source>
</evidence>
<dbReference type="GO" id="GO:0005524">
    <property type="term" value="F:ATP binding"/>
    <property type="evidence" value="ECO:0007669"/>
    <property type="project" value="UniProtKB-UniRule"/>
</dbReference>
<feature type="domain" description="Hexokinase C-terminal" evidence="14">
    <location>
        <begin position="216"/>
        <end position="450"/>
    </location>
</feature>
<dbReference type="EMBL" id="KB706951">
    <property type="protein sequence ID" value="EMR65029.1"/>
    <property type="molecule type" value="Genomic_DNA"/>
</dbReference>
<protein>
    <recommendedName>
        <fullName evidence="12">Phosphotransferase</fullName>
        <ecNumber evidence="12">2.7.1.-</ecNumber>
    </recommendedName>
</protein>
<dbReference type="Gene3D" id="1.10.287.1250">
    <property type="match status" value="1"/>
</dbReference>
<dbReference type="KEGG" id="ela:UCREL1_8018"/>
<feature type="domain" description="Hexokinase N-terminal" evidence="13">
    <location>
        <begin position="17"/>
        <end position="209"/>
    </location>
</feature>
<dbReference type="InterPro" id="IPR043129">
    <property type="entry name" value="ATPase_NBD"/>
</dbReference>
<dbReference type="GO" id="GO:0006006">
    <property type="term" value="P:glucose metabolic process"/>
    <property type="evidence" value="ECO:0007669"/>
    <property type="project" value="UniProtKB-ARBA"/>
</dbReference>
<dbReference type="PROSITE" id="PS00378">
    <property type="entry name" value="HEXOKINASE_1"/>
    <property type="match status" value="1"/>
</dbReference>